<dbReference type="PATRIC" id="fig|330734.3.peg.2823"/>
<evidence type="ECO:0000313" key="3">
    <source>
        <dbReference type="EMBL" id="AKO53301.1"/>
    </source>
</evidence>
<dbReference type="EMBL" id="CP011494">
    <property type="protein sequence ID" value="AKO53301.1"/>
    <property type="molecule type" value="Genomic_DNA"/>
</dbReference>
<feature type="transmembrane region" description="Helical" evidence="1">
    <location>
        <begin position="192"/>
        <end position="210"/>
    </location>
</feature>
<feature type="transmembrane region" description="Helical" evidence="1">
    <location>
        <begin position="222"/>
        <end position="242"/>
    </location>
</feature>
<dbReference type="Pfam" id="PF09925">
    <property type="entry name" value="DUF2157"/>
    <property type="match status" value="1"/>
</dbReference>
<evidence type="ECO:0000259" key="2">
    <source>
        <dbReference type="Pfam" id="PF09925"/>
    </source>
</evidence>
<name>A0A0H4I2Q4_9GAMM</name>
<protein>
    <submittedName>
        <fullName evidence="3">Membrane protein</fullName>
    </submittedName>
</protein>
<reference evidence="3 4" key="1">
    <citation type="submission" date="2015-05" db="EMBL/GenBank/DDBJ databases">
        <title>Complete genome of Marinobacter psychrophilus strain 20041T isolated from sea-ice of the Canadian Basin.</title>
        <authorList>
            <person name="Song L."/>
            <person name="Ren L."/>
            <person name="Yu Y."/>
            <person name="Wang X."/>
        </authorList>
    </citation>
    <scope>NUCLEOTIDE SEQUENCE [LARGE SCALE GENOMIC DNA]</scope>
    <source>
        <strain evidence="3 4">20041</strain>
    </source>
</reference>
<feature type="transmembrane region" description="Helical" evidence="1">
    <location>
        <begin position="248"/>
        <end position="266"/>
    </location>
</feature>
<keyword evidence="1" id="KW-0812">Transmembrane</keyword>
<sequence length="332" mass="36891">MFETQSEAKPEIRSETRKAFVALVDGGQIASIDSNRAAAIAGVFPAGRQWLRFLDVLLLCLGGLALAFSVLLFVAFNWSELGRLARFALVEGALLLAFVGYWLAGRETLAGKVALLLTGLLLGGLLALFGQTYQTGADPWQLFFVWMLLLTPFALIGRFAPLWVLWAVLVNLALTLYFQPSDRFSTEAYGQLLWVQFAANGFMLCAWEWLVGRAPWLNKRWAVRLLAMATLMSLTLRVVESVFSSSDLWLSAAVFLLALAIVYGVYRYQRQDLFMLTLAAVSVIAIVVSLLVKHVVWNFDNSGGVLLMAVMLMAMTTLAVNWLRSVHRGWQV</sequence>
<dbReference type="AlphaFoldDB" id="A0A0H4I2Q4"/>
<keyword evidence="1" id="KW-1133">Transmembrane helix</keyword>
<dbReference type="InterPro" id="IPR018677">
    <property type="entry name" value="DUF2157"/>
</dbReference>
<evidence type="ECO:0000256" key="1">
    <source>
        <dbReference type="SAM" id="Phobius"/>
    </source>
</evidence>
<feature type="transmembrane region" description="Helical" evidence="1">
    <location>
        <begin position="139"/>
        <end position="156"/>
    </location>
</feature>
<feature type="transmembrane region" description="Helical" evidence="1">
    <location>
        <begin position="84"/>
        <end position="104"/>
    </location>
</feature>
<gene>
    <name evidence="3" type="ORF">ABA45_13470</name>
</gene>
<organism evidence="3 4">
    <name type="scientific">Marinobacter psychrophilus</name>
    <dbReference type="NCBI Taxonomy" id="330734"/>
    <lineage>
        <taxon>Bacteria</taxon>
        <taxon>Pseudomonadati</taxon>
        <taxon>Pseudomonadota</taxon>
        <taxon>Gammaproteobacteria</taxon>
        <taxon>Pseudomonadales</taxon>
        <taxon>Marinobacteraceae</taxon>
        <taxon>Marinobacter</taxon>
    </lineage>
</organism>
<keyword evidence="4" id="KW-1185">Reference proteome</keyword>
<accession>A0A0H4I2Q4</accession>
<feature type="transmembrane region" description="Helical" evidence="1">
    <location>
        <begin position="56"/>
        <end position="78"/>
    </location>
</feature>
<keyword evidence="1" id="KW-0472">Membrane</keyword>
<feature type="transmembrane region" description="Helical" evidence="1">
    <location>
        <begin position="273"/>
        <end position="292"/>
    </location>
</feature>
<proteinExistence type="predicted"/>
<dbReference type="STRING" id="330734.ABA45_13470"/>
<dbReference type="KEGG" id="mpq:ABA45_13470"/>
<feature type="transmembrane region" description="Helical" evidence="1">
    <location>
        <begin position="304"/>
        <end position="323"/>
    </location>
</feature>
<feature type="transmembrane region" description="Helical" evidence="1">
    <location>
        <begin position="113"/>
        <end position="133"/>
    </location>
</feature>
<feature type="domain" description="DUF2157" evidence="2">
    <location>
        <begin position="24"/>
        <end position="163"/>
    </location>
</feature>
<dbReference type="RefSeq" id="WP_048386913.1">
    <property type="nucleotide sequence ID" value="NZ_CP011494.1"/>
</dbReference>
<evidence type="ECO:0000313" key="4">
    <source>
        <dbReference type="Proteomes" id="UP000036406"/>
    </source>
</evidence>
<dbReference type="Proteomes" id="UP000036406">
    <property type="component" value="Chromosome"/>
</dbReference>
<feature type="transmembrane region" description="Helical" evidence="1">
    <location>
        <begin position="163"/>
        <end position="180"/>
    </location>
</feature>